<proteinExistence type="predicted"/>
<protein>
    <submittedName>
        <fullName evidence="1">Uncharacterized protein</fullName>
    </submittedName>
</protein>
<reference evidence="1 2" key="1">
    <citation type="submission" date="2021-06" db="EMBL/GenBank/DDBJ databases">
        <authorList>
            <person name="Palmer J.M."/>
        </authorList>
    </citation>
    <scope>NUCLEOTIDE SEQUENCE [LARGE SCALE GENOMIC DNA]</scope>
    <source>
        <strain evidence="2">if_2019</strain>
        <tissue evidence="1">Muscle</tissue>
    </source>
</reference>
<sequence length="117" mass="13302">MLMNGRLFSQQLLEEVRAVIPSTNFWQAVDLNSSVHISLGPDKEYEKAWFPISCEKLTTSIQVLDFKHSRACCLSETTPAAFFFLNNRLCPTHPFGKICNTALNRHGLFCVRVGKRI</sequence>
<comment type="caution">
    <text evidence="1">The sequence shown here is derived from an EMBL/GenBank/DDBJ whole genome shotgun (WGS) entry which is preliminary data.</text>
</comment>
<keyword evidence="2" id="KW-1185">Reference proteome</keyword>
<dbReference type="EMBL" id="JAHRIQ010024137">
    <property type="protein sequence ID" value="MEQ2228787.1"/>
    <property type="molecule type" value="Genomic_DNA"/>
</dbReference>
<evidence type="ECO:0000313" key="2">
    <source>
        <dbReference type="Proteomes" id="UP001482620"/>
    </source>
</evidence>
<accession>A0ABV0TB57</accession>
<name>A0ABV0TB57_9TELE</name>
<organism evidence="1 2">
    <name type="scientific">Ilyodon furcidens</name>
    <name type="common">goldbreast splitfin</name>
    <dbReference type="NCBI Taxonomy" id="33524"/>
    <lineage>
        <taxon>Eukaryota</taxon>
        <taxon>Metazoa</taxon>
        <taxon>Chordata</taxon>
        <taxon>Craniata</taxon>
        <taxon>Vertebrata</taxon>
        <taxon>Euteleostomi</taxon>
        <taxon>Actinopterygii</taxon>
        <taxon>Neopterygii</taxon>
        <taxon>Teleostei</taxon>
        <taxon>Neoteleostei</taxon>
        <taxon>Acanthomorphata</taxon>
        <taxon>Ovalentaria</taxon>
        <taxon>Atherinomorphae</taxon>
        <taxon>Cyprinodontiformes</taxon>
        <taxon>Goodeidae</taxon>
        <taxon>Ilyodon</taxon>
    </lineage>
</organism>
<evidence type="ECO:0000313" key="1">
    <source>
        <dbReference type="EMBL" id="MEQ2228787.1"/>
    </source>
</evidence>
<dbReference type="Proteomes" id="UP001482620">
    <property type="component" value="Unassembled WGS sequence"/>
</dbReference>
<gene>
    <name evidence="1" type="ORF">ILYODFUR_012355</name>
</gene>